<evidence type="ECO:0000256" key="3">
    <source>
        <dbReference type="ARBA" id="ARBA00022989"/>
    </source>
</evidence>
<evidence type="ECO:0000256" key="4">
    <source>
        <dbReference type="ARBA" id="ARBA00023136"/>
    </source>
</evidence>
<dbReference type="AlphaFoldDB" id="A0A8D2FYM5"/>
<evidence type="ECO:0000256" key="2">
    <source>
        <dbReference type="ARBA" id="ARBA00022692"/>
    </source>
</evidence>
<dbReference type="Proteomes" id="UP000694411">
    <property type="component" value="Chromosome 11"/>
</dbReference>
<dbReference type="Pfam" id="PF00822">
    <property type="entry name" value="PMP22_Claudin"/>
    <property type="match status" value="1"/>
</dbReference>
<reference evidence="6" key="1">
    <citation type="submission" date="2018-05" db="EMBL/GenBank/DDBJ databases">
        <title>Whole genome of Theropithecus gelada.</title>
        <authorList>
            <person name="Chiou K.L."/>
            <person name="Snyder-Mackler N."/>
        </authorList>
    </citation>
    <scope>NUCLEOTIDE SEQUENCE [LARGE SCALE GENOMIC DNA]</scope>
</reference>
<evidence type="ECO:0000313" key="7">
    <source>
        <dbReference type="Proteomes" id="UP000694411"/>
    </source>
</evidence>
<comment type="subcellular location">
    <subcellularLocation>
        <location evidence="1">Membrane</location>
        <topology evidence="1">Multi-pass membrane protein</topology>
    </subcellularLocation>
</comment>
<gene>
    <name evidence="6" type="primary">EMP1</name>
</gene>
<evidence type="ECO:0000256" key="5">
    <source>
        <dbReference type="SAM" id="Phobius"/>
    </source>
</evidence>
<organism evidence="6 7">
    <name type="scientific">Theropithecus gelada</name>
    <name type="common">Gelada baboon</name>
    <dbReference type="NCBI Taxonomy" id="9565"/>
    <lineage>
        <taxon>Eukaryota</taxon>
        <taxon>Metazoa</taxon>
        <taxon>Chordata</taxon>
        <taxon>Craniata</taxon>
        <taxon>Vertebrata</taxon>
        <taxon>Euteleostomi</taxon>
        <taxon>Mammalia</taxon>
        <taxon>Eutheria</taxon>
        <taxon>Euarchontoglires</taxon>
        <taxon>Primates</taxon>
        <taxon>Haplorrhini</taxon>
        <taxon>Catarrhini</taxon>
        <taxon>Cercopithecidae</taxon>
        <taxon>Cercopithecinae</taxon>
        <taxon>Theropithecus</taxon>
    </lineage>
</organism>
<keyword evidence="3 5" id="KW-1133">Transmembrane helix</keyword>
<protein>
    <submittedName>
        <fullName evidence="6">Epithelial membrane protein 1</fullName>
    </submittedName>
</protein>
<dbReference type="GO" id="GO:0016020">
    <property type="term" value="C:membrane"/>
    <property type="evidence" value="ECO:0007669"/>
    <property type="project" value="UniProtKB-SubCell"/>
</dbReference>
<feature type="transmembrane region" description="Helical" evidence="5">
    <location>
        <begin position="6"/>
        <end position="30"/>
    </location>
</feature>
<keyword evidence="7" id="KW-1185">Reference proteome</keyword>
<evidence type="ECO:0000256" key="1">
    <source>
        <dbReference type="ARBA" id="ARBA00004141"/>
    </source>
</evidence>
<keyword evidence="2 5" id="KW-0812">Transmembrane</keyword>
<dbReference type="Ensembl" id="ENSTGET00000033097.1">
    <property type="protein sequence ID" value="ENSTGEP00000027778.1"/>
    <property type="gene ID" value="ENSTGEG00000022392.1"/>
</dbReference>
<sequence>MLVLLAGIFVVHIATVIMLFVCTIANVWVVSNVGNASVGLWNNCTNTLCNDLVYAHEDELCYYDLIITW</sequence>
<evidence type="ECO:0000313" key="6">
    <source>
        <dbReference type="Ensembl" id="ENSTGEP00000027778.1"/>
    </source>
</evidence>
<proteinExistence type="predicted"/>
<keyword evidence="4 5" id="KW-0472">Membrane</keyword>
<reference evidence="6" key="3">
    <citation type="submission" date="2025-09" db="UniProtKB">
        <authorList>
            <consortium name="Ensembl"/>
        </authorList>
    </citation>
    <scope>IDENTIFICATION</scope>
</reference>
<accession>A0A8D2FYM5</accession>
<name>A0A8D2FYM5_THEGE</name>
<reference evidence="6" key="2">
    <citation type="submission" date="2025-08" db="UniProtKB">
        <authorList>
            <consortium name="Ensembl"/>
        </authorList>
    </citation>
    <scope>IDENTIFICATION</scope>
</reference>
<dbReference type="InterPro" id="IPR004031">
    <property type="entry name" value="PMP22/EMP/MP20/Claudin"/>
</dbReference>